<dbReference type="NCBIfam" id="TIGR01836">
    <property type="entry name" value="PHA_synth_III_C"/>
    <property type="match status" value="1"/>
</dbReference>
<evidence type="ECO:0000256" key="2">
    <source>
        <dbReference type="ARBA" id="ARBA00019065"/>
    </source>
</evidence>
<dbReference type="InterPro" id="IPR029058">
    <property type="entry name" value="AB_hydrolase_fold"/>
</dbReference>
<evidence type="ECO:0000256" key="6">
    <source>
        <dbReference type="ARBA" id="ARBA00033356"/>
    </source>
</evidence>
<dbReference type="Proteomes" id="UP000236248">
    <property type="component" value="Chromosome NCAV"/>
</dbReference>
<protein>
    <recommendedName>
        <fullName evidence="2">Poly(3-hydroxyalkanoate) polymerase subunit PhaC</fullName>
    </recommendedName>
    <alternativeName>
        <fullName evidence="6">PHB synthase subunit PhaC</fullName>
    </alternativeName>
</protein>
<dbReference type="Pfam" id="PF00561">
    <property type="entry name" value="Abhydrolase_1"/>
    <property type="match status" value="1"/>
</dbReference>
<evidence type="ECO:0000256" key="1">
    <source>
        <dbReference type="ARBA" id="ARBA00004683"/>
    </source>
</evidence>
<keyword evidence="4" id="KW-0583">PHB biosynthesis</keyword>
<dbReference type="InterPro" id="IPR010125">
    <property type="entry name" value="PHA_synth_III_C"/>
</dbReference>
<gene>
    <name evidence="8" type="primary">phaC</name>
    <name evidence="8" type="ORF">NCAV_1529</name>
</gene>
<dbReference type="RefSeq" id="WP_103286696.1">
    <property type="nucleotide sequence ID" value="NZ_LT981265.1"/>
</dbReference>
<dbReference type="GO" id="GO:0016746">
    <property type="term" value="F:acyltransferase activity"/>
    <property type="evidence" value="ECO:0007669"/>
    <property type="project" value="UniProtKB-KW"/>
</dbReference>
<dbReference type="GeneID" id="41595520"/>
<dbReference type="Gene3D" id="3.40.50.1820">
    <property type="entry name" value="alpha/beta hydrolase"/>
    <property type="match status" value="1"/>
</dbReference>
<evidence type="ECO:0000259" key="7">
    <source>
        <dbReference type="Pfam" id="PF00561"/>
    </source>
</evidence>
<evidence type="ECO:0000256" key="3">
    <source>
        <dbReference type="ARBA" id="ARBA00022679"/>
    </source>
</evidence>
<keyword evidence="5 8" id="KW-0012">Acyltransferase</keyword>
<reference evidence="9" key="1">
    <citation type="submission" date="2018-01" db="EMBL/GenBank/DDBJ databases">
        <authorList>
            <person name="Kerou L M."/>
        </authorList>
    </citation>
    <scope>NUCLEOTIDE SEQUENCE [LARGE SCALE GENOMIC DNA]</scope>
    <source>
        <strain evidence="9">SCU2</strain>
    </source>
</reference>
<dbReference type="InterPro" id="IPR000073">
    <property type="entry name" value="AB_hydrolase_1"/>
</dbReference>
<feature type="domain" description="AB hydrolase-1" evidence="7">
    <location>
        <begin position="91"/>
        <end position="334"/>
    </location>
</feature>
<dbReference type="AlphaFoldDB" id="A0A2K5ASV6"/>
<keyword evidence="9" id="KW-1185">Reference proteome</keyword>
<sequence>MYSYAMLAQMISDSIVRYQEGLMKTQELMRKNDVSVGSTPHDVIYVGRKIRLLHYKPVIDAKNLHPIPVIVTYALINKYYILDLQEDRSFVGNLIKQGFDVYMVDWGTPEPIDKHLTFDDYIGRYLDRLVDMVRDRSGAEKVTLLGYCQGGTMSIMYTALKQEKVANLVTIAPVIDTEKDTSVVANLCKSIDADRIIDTYGNLPAEFLHRFYMMLKPFSQGMYKYINLLDNLDDEYFVSNFLRVEKWLFDTPAIAGGLFKQWINDIYKGNLLVKGKFVLCGKRIDLKSIEVPLLNIVASDDHLVSPECSIPLNYHVSSEDKMLRVYNCGHIGLIASKLSQSKVLPEVGKWLRSKSSKRLEQIR</sequence>
<keyword evidence="3 8" id="KW-0808">Transferase</keyword>
<organism evidence="8 9">
    <name type="scientific">Candidatus Nitrosocaldus cavascurensis</name>
    <dbReference type="NCBI Taxonomy" id="2058097"/>
    <lineage>
        <taxon>Archaea</taxon>
        <taxon>Nitrososphaerota</taxon>
        <taxon>Nitrososphaeria</taxon>
        <taxon>Candidatus Nitrosocaldales</taxon>
        <taxon>Candidatus Nitrosocaldaceae</taxon>
        <taxon>Candidatus Nitrosocaldus</taxon>
    </lineage>
</organism>
<evidence type="ECO:0000256" key="4">
    <source>
        <dbReference type="ARBA" id="ARBA00022752"/>
    </source>
</evidence>
<accession>A0A2K5ASV6</accession>
<dbReference type="PANTHER" id="PTHR36837">
    <property type="entry name" value="POLY(3-HYDROXYALKANOATE) POLYMERASE SUBUNIT PHAC"/>
    <property type="match status" value="1"/>
</dbReference>
<dbReference type="EMBL" id="LT981265">
    <property type="protein sequence ID" value="SPC34694.1"/>
    <property type="molecule type" value="Genomic_DNA"/>
</dbReference>
<dbReference type="UniPathway" id="UPA00917"/>
<dbReference type="InterPro" id="IPR051321">
    <property type="entry name" value="PHA/PHB_synthase"/>
</dbReference>
<dbReference type="SUPFAM" id="SSF53474">
    <property type="entry name" value="alpha/beta-Hydrolases"/>
    <property type="match status" value="1"/>
</dbReference>
<evidence type="ECO:0000256" key="5">
    <source>
        <dbReference type="ARBA" id="ARBA00023315"/>
    </source>
</evidence>
<dbReference type="PANTHER" id="PTHR36837:SF2">
    <property type="entry name" value="POLY(3-HYDROXYALKANOATE) POLYMERASE SUBUNIT PHAC"/>
    <property type="match status" value="1"/>
</dbReference>
<proteinExistence type="predicted"/>
<evidence type="ECO:0000313" key="9">
    <source>
        <dbReference type="Proteomes" id="UP000236248"/>
    </source>
</evidence>
<dbReference type="GO" id="GO:0042619">
    <property type="term" value="P:poly-hydroxybutyrate biosynthetic process"/>
    <property type="evidence" value="ECO:0007669"/>
    <property type="project" value="UniProtKB-KW"/>
</dbReference>
<name>A0A2K5ASV6_9ARCH</name>
<evidence type="ECO:0000313" key="8">
    <source>
        <dbReference type="EMBL" id="SPC34694.1"/>
    </source>
</evidence>
<dbReference type="KEGG" id="ncv:NCAV_1529"/>
<comment type="pathway">
    <text evidence="1">Biopolymer metabolism; poly-(R)-3-hydroxybutanoate biosynthesis.</text>
</comment>